<feature type="transmembrane region" description="Helical" evidence="1">
    <location>
        <begin position="7"/>
        <end position="28"/>
    </location>
</feature>
<protein>
    <submittedName>
        <fullName evidence="2">Uncharacterized protein</fullName>
    </submittedName>
</protein>
<dbReference type="EMBL" id="JAACJO010000014">
    <property type="protein sequence ID" value="KAF5350589.1"/>
    <property type="molecule type" value="Genomic_DNA"/>
</dbReference>
<dbReference type="OrthoDB" id="2992074at2759"/>
<keyword evidence="3" id="KW-1185">Reference proteome</keyword>
<accession>A0A8H5D053</accession>
<name>A0A8H5D053_9AGAR</name>
<evidence type="ECO:0000256" key="1">
    <source>
        <dbReference type="SAM" id="Phobius"/>
    </source>
</evidence>
<dbReference type="AlphaFoldDB" id="A0A8H5D053"/>
<gene>
    <name evidence="2" type="ORF">D9756_008599</name>
</gene>
<dbReference type="Proteomes" id="UP000559027">
    <property type="component" value="Unassembled WGS sequence"/>
</dbReference>
<sequence>MLSRTPFYSLALFTAVLQTFFGFLASFINGKSPLLYIFGKIAGAASIATWLWIGIL</sequence>
<evidence type="ECO:0000313" key="3">
    <source>
        <dbReference type="Proteomes" id="UP000559027"/>
    </source>
</evidence>
<organism evidence="2 3">
    <name type="scientific">Leucocoprinus leucothites</name>
    <dbReference type="NCBI Taxonomy" id="201217"/>
    <lineage>
        <taxon>Eukaryota</taxon>
        <taxon>Fungi</taxon>
        <taxon>Dikarya</taxon>
        <taxon>Basidiomycota</taxon>
        <taxon>Agaricomycotina</taxon>
        <taxon>Agaricomycetes</taxon>
        <taxon>Agaricomycetidae</taxon>
        <taxon>Agaricales</taxon>
        <taxon>Agaricineae</taxon>
        <taxon>Agaricaceae</taxon>
        <taxon>Leucocoprinus</taxon>
    </lineage>
</organism>
<feature type="transmembrane region" description="Helical" evidence="1">
    <location>
        <begin position="34"/>
        <end position="53"/>
    </location>
</feature>
<keyword evidence="1" id="KW-0472">Membrane</keyword>
<keyword evidence="1" id="KW-1133">Transmembrane helix</keyword>
<keyword evidence="1" id="KW-0812">Transmembrane</keyword>
<proteinExistence type="predicted"/>
<comment type="caution">
    <text evidence="2">The sequence shown here is derived from an EMBL/GenBank/DDBJ whole genome shotgun (WGS) entry which is preliminary data.</text>
</comment>
<reference evidence="2 3" key="1">
    <citation type="journal article" date="2020" name="ISME J.">
        <title>Uncovering the hidden diversity of litter-decomposition mechanisms in mushroom-forming fungi.</title>
        <authorList>
            <person name="Floudas D."/>
            <person name="Bentzer J."/>
            <person name="Ahren D."/>
            <person name="Johansson T."/>
            <person name="Persson P."/>
            <person name="Tunlid A."/>
        </authorList>
    </citation>
    <scope>NUCLEOTIDE SEQUENCE [LARGE SCALE GENOMIC DNA]</scope>
    <source>
        <strain evidence="2 3">CBS 146.42</strain>
    </source>
</reference>
<evidence type="ECO:0000313" key="2">
    <source>
        <dbReference type="EMBL" id="KAF5350589.1"/>
    </source>
</evidence>